<accession>A0AA40HVM5</accession>
<feature type="region of interest" description="Disordered" evidence="1">
    <location>
        <begin position="834"/>
        <end position="854"/>
    </location>
</feature>
<feature type="compositionally biased region" description="Low complexity" evidence="1">
    <location>
        <begin position="579"/>
        <end position="595"/>
    </location>
</feature>
<feature type="region of interest" description="Disordered" evidence="1">
    <location>
        <begin position="778"/>
        <end position="813"/>
    </location>
</feature>
<dbReference type="AlphaFoldDB" id="A0AA40HVM5"/>
<evidence type="ECO:0000313" key="3">
    <source>
        <dbReference type="EMBL" id="KAK1337737.1"/>
    </source>
</evidence>
<feature type="compositionally biased region" description="Basic and acidic residues" evidence="1">
    <location>
        <begin position="1198"/>
        <end position="1207"/>
    </location>
</feature>
<proteinExistence type="predicted"/>
<protein>
    <recommendedName>
        <fullName evidence="2">Chromodomain-helicase-DNA-binding protein 6-9 tri-helical domain-containing protein</fullName>
    </recommendedName>
</protein>
<evidence type="ECO:0000313" key="4">
    <source>
        <dbReference type="Proteomes" id="UP001177744"/>
    </source>
</evidence>
<evidence type="ECO:0000256" key="1">
    <source>
        <dbReference type="SAM" id="MobiDB-lite"/>
    </source>
</evidence>
<feature type="compositionally biased region" description="Basic and acidic residues" evidence="1">
    <location>
        <begin position="1061"/>
        <end position="1080"/>
    </location>
</feature>
<organism evidence="3 4">
    <name type="scientific">Cnephaeus nilssonii</name>
    <name type="common">Northern bat</name>
    <name type="synonym">Eptesicus nilssonii</name>
    <dbReference type="NCBI Taxonomy" id="3371016"/>
    <lineage>
        <taxon>Eukaryota</taxon>
        <taxon>Metazoa</taxon>
        <taxon>Chordata</taxon>
        <taxon>Craniata</taxon>
        <taxon>Vertebrata</taxon>
        <taxon>Euteleostomi</taxon>
        <taxon>Mammalia</taxon>
        <taxon>Eutheria</taxon>
        <taxon>Laurasiatheria</taxon>
        <taxon>Chiroptera</taxon>
        <taxon>Yangochiroptera</taxon>
        <taxon>Vespertilionidae</taxon>
        <taxon>Cnephaeus</taxon>
    </lineage>
</organism>
<dbReference type="Pfam" id="PF23078">
    <property type="entry name" value="HTH_CHD6-9"/>
    <property type="match status" value="1"/>
</dbReference>
<feature type="compositionally biased region" description="Polar residues" evidence="1">
    <location>
        <begin position="1085"/>
        <end position="1094"/>
    </location>
</feature>
<dbReference type="FunFam" id="1.10.10.60:FF:000184">
    <property type="entry name" value="Chromodomain helicase DNA binding protein 6"/>
    <property type="match status" value="1"/>
</dbReference>
<dbReference type="Proteomes" id="UP001177744">
    <property type="component" value="Unassembled WGS sequence"/>
</dbReference>
<reference evidence="3" key="1">
    <citation type="submission" date="2023-06" db="EMBL/GenBank/DDBJ databases">
        <title>Reference genome for the Northern bat (Eptesicus nilssonii), a most northern bat species.</title>
        <authorList>
            <person name="Laine V.N."/>
            <person name="Pulliainen A.T."/>
            <person name="Lilley T.M."/>
        </authorList>
    </citation>
    <scope>NUCLEOTIDE SEQUENCE</scope>
    <source>
        <strain evidence="3">BLF_Eptnil</strain>
        <tissue evidence="3">Kidney</tissue>
    </source>
</reference>
<dbReference type="Gene3D" id="1.10.10.60">
    <property type="entry name" value="Homeodomain-like"/>
    <property type="match status" value="1"/>
</dbReference>
<evidence type="ECO:0000259" key="2">
    <source>
        <dbReference type="Pfam" id="PF23078"/>
    </source>
</evidence>
<dbReference type="InterPro" id="IPR056342">
    <property type="entry name" value="HTH_CHD6-9"/>
</dbReference>
<dbReference type="InterPro" id="IPR051493">
    <property type="entry name" value="CHD"/>
</dbReference>
<feature type="compositionally biased region" description="Low complexity" evidence="1">
    <location>
        <begin position="1041"/>
        <end position="1052"/>
    </location>
</feature>
<feature type="compositionally biased region" description="Pro residues" evidence="1">
    <location>
        <begin position="791"/>
        <end position="802"/>
    </location>
</feature>
<sequence length="1207" mass="133182">MSSLMFEAQDGSDPDKSPWPVSSALTARLRRLVTIYQRCNRKELCRPEILGPGNQGYWVQEEMFRRTSEMDLINKEAQKRWTRREQADFYRTVSSFGVVYDQEKKTFNWTQFRIISRLDKKSDESLEHYFYSFVAMCRHVCRLPPWKDGGPPDPTICVEPITEERAARTLYRIELLRKVREQVLTCPQLHERLQLCRPSLYLPVWWECGKHDRDLLIGTAKHGLNRTDYYVMTDPQLSFLDAYRNYAQHKRPDTQAPESLYCLYQTNSKLYESPTYTQMSRTSESLETEPENLGQIEGRDDHLGPPEGSLSDITCENFISKVQDVISITHEESLLPESLESMMYGEKGRGFQAEEAQKGRLGAGSQSAGLQGAFPQAACQCHCKHLERWTRGLESDEFEVEKPKGHSPDLYKSKTNNITMEGELTAIPLEPFKVKHELVKEPWKESAEGKKGFPTYPPEGSELKSEDMDFESKDDYDRDGNCHSQDYPGKYSEEESKSSTSGLTGDIGDDLQEARAPTIAQLLQEKTLFSFSEWPKDRVIINRLDNICHVVLNGKWPSSQQYEPSGTLPAPVLTSTAGSRSSLSEPEASSTASATVQHWWPRSRRKSGLKKWLAFSPVCVSQDSFLAPVFAKDEQKHRRPYEFEVERDAKARSLEQFSATHGHAPIVLNGWHGESAIDLSCTSEGSPGATSPFPVSASTPKMGAISSLQGALGMDLSGILQAGLIHPVTGQIVNGSLRRDDAAARRRRGRRKHAEGGMDLIFLKEQTLQAGILEVHEDSGQASLSTSHPEGPVPAPSTPEPAPAAGSQTEKTIPSKSLLDWLRQQADYSLDVPGFGATFSDKPKQRRPRCKEPGKLDVHSLIGEERVSAAPKEPGLREAVPSGTLRKLGQMITRHPVTFSILCFFVPFQGFLPENKFNHTLTEPVLRDAGPRRRGRRPRSELLKTPAIAADSPSGMGPLFMNGLIAGMDLVGLQNMRNMPGIPLTGLVGFPAGFATMPTGEEVKSTLSMLPMMLPGMAAVPQMFGVGGLLNAPMATTCTSTAPAPLSSTTKSGTSVTEQTAEDKPSSRDGKTDTSAEDKPGPSPYSDQSEPAITTSSPVAFNPFLIPGVSPGLIYPPMFLSPGMGMALPAMQQARHSEIAGLESQKRKKKKTKGDNPNPNPEPAPGPDREPGNDQNCPESRAPVPSDREHAAQAGDGGLKDSNSDTN</sequence>
<feature type="region of interest" description="Disordered" evidence="1">
    <location>
        <begin position="559"/>
        <end position="597"/>
    </location>
</feature>
<feature type="region of interest" description="Disordered" evidence="1">
    <location>
        <begin position="1141"/>
        <end position="1207"/>
    </location>
</feature>
<feature type="region of interest" description="Disordered" evidence="1">
    <location>
        <begin position="280"/>
        <end position="303"/>
    </location>
</feature>
<dbReference type="PANTHER" id="PTHR46850">
    <property type="entry name" value="CHROMODOMAIN-HELICASE-DNA-BINDING PROTEIN 9"/>
    <property type="match status" value="1"/>
</dbReference>
<name>A0AA40HVM5_CNENI</name>
<gene>
    <name evidence="3" type="ORF">QTO34_002370</name>
</gene>
<dbReference type="PANTHER" id="PTHR46850:SF1">
    <property type="entry name" value="CHROMODOMAIN-HELICASE-DNA-BINDING PROTEIN 9"/>
    <property type="match status" value="1"/>
</dbReference>
<feature type="region of interest" description="Disordered" evidence="1">
    <location>
        <begin position="1"/>
        <end position="20"/>
    </location>
</feature>
<comment type="caution">
    <text evidence="3">The sequence shown here is derived from an EMBL/GenBank/DDBJ whole genome shotgun (WGS) entry which is preliminary data.</text>
</comment>
<keyword evidence="4" id="KW-1185">Reference proteome</keyword>
<feature type="region of interest" description="Disordered" evidence="1">
    <location>
        <begin position="1041"/>
        <end position="1094"/>
    </location>
</feature>
<feature type="domain" description="Chromodomain-helicase-DNA-binding protein 6-9 tri-helical" evidence="2">
    <location>
        <begin position="65"/>
        <end position="163"/>
    </location>
</feature>
<feature type="region of interest" description="Disordered" evidence="1">
    <location>
        <begin position="443"/>
        <end position="509"/>
    </location>
</feature>
<dbReference type="EMBL" id="JAULJE010000011">
    <property type="protein sequence ID" value="KAK1337737.1"/>
    <property type="molecule type" value="Genomic_DNA"/>
</dbReference>
<feature type="compositionally biased region" description="Basic and acidic residues" evidence="1">
    <location>
        <begin position="461"/>
        <end position="481"/>
    </location>
</feature>